<feature type="compositionally biased region" description="Low complexity" evidence="1">
    <location>
        <begin position="75"/>
        <end position="84"/>
    </location>
</feature>
<evidence type="ECO:0000256" key="1">
    <source>
        <dbReference type="SAM" id="MobiDB-lite"/>
    </source>
</evidence>
<keyword evidence="3" id="KW-1185">Reference proteome</keyword>
<organism evidence="2 3">
    <name type="scientific">Nepenthes gracilis</name>
    <name type="common">Slender pitcher plant</name>
    <dbReference type="NCBI Taxonomy" id="150966"/>
    <lineage>
        <taxon>Eukaryota</taxon>
        <taxon>Viridiplantae</taxon>
        <taxon>Streptophyta</taxon>
        <taxon>Embryophyta</taxon>
        <taxon>Tracheophyta</taxon>
        <taxon>Spermatophyta</taxon>
        <taxon>Magnoliopsida</taxon>
        <taxon>eudicotyledons</taxon>
        <taxon>Gunneridae</taxon>
        <taxon>Pentapetalae</taxon>
        <taxon>Caryophyllales</taxon>
        <taxon>Nepenthaceae</taxon>
        <taxon>Nepenthes</taxon>
    </lineage>
</organism>
<name>A0AAD3TES7_NEPGR</name>
<comment type="caution">
    <text evidence="2">The sequence shown here is derived from an EMBL/GenBank/DDBJ whole genome shotgun (WGS) entry which is preliminary data.</text>
</comment>
<dbReference type="AlphaFoldDB" id="A0AAD3TES7"/>
<accession>A0AAD3TES7</accession>
<reference evidence="2" key="1">
    <citation type="submission" date="2023-05" db="EMBL/GenBank/DDBJ databases">
        <title>Nepenthes gracilis genome sequencing.</title>
        <authorList>
            <person name="Fukushima K."/>
        </authorList>
    </citation>
    <scope>NUCLEOTIDE SEQUENCE</scope>
    <source>
        <strain evidence="2">SING2019-196</strain>
    </source>
</reference>
<protein>
    <submittedName>
        <fullName evidence="2">Uncharacterized protein</fullName>
    </submittedName>
</protein>
<gene>
    <name evidence="2" type="ORF">Nepgr_029692</name>
</gene>
<evidence type="ECO:0000313" key="3">
    <source>
        <dbReference type="Proteomes" id="UP001279734"/>
    </source>
</evidence>
<evidence type="ECO:0000313" key="2">
    <source>
        <dbReference type="EMBL" id="GMH27849.1"/>
    </source>
</evidence>
<dbReference type="Proteomes" id="UP001279734">
    <property type="component" value="Unassembled WGS sequence"/>
</dbReference>
<sequence length="115" mass="11978">MAGLSGAPPGSSKPSLVPLLFDSSSLLVGFVNSDHPVTSPSLADSMIVCADYPVILPQSPSLSSDGFSLVRPDEGSGQSGLPLPKGGPGSPNPQTSRFFQQLVFPQMLWKLHSKT</sequence>
<dbReference type="EMBL" id="BSYO01000033">
    <property type="protein sequence ID" value="GMH27849.1"/>
    <property type="molecule type" value="Genomic_DNA"/>
</dbReference>
<feature type="region of interest" description="Disordered" evidence="1">
    <location>
        <begin position="64"/>
        <end position="96"/>
    </location>
</feature>
<proteinExistence type="predicted"/>